<dbReference type="SUPFAM" id="SSF53335">
    <property type="entry name" value="S-adenosyl-L-methionine-dependent methyltransferases"/>
    <property type="match status" value="1"/>
</dbReference>
<dbReference type="InterPro" id="IPR038576">
    <property type="entry name" value="Methyltransf_Zn-bd_dom_put_sf"/>
</dbReference>
<dbReference type="InterPro" id="IPR029063">
    <property type="entry name" value="SAM-dependent_MTases_sf"/>
</dbReference>
<reference evidence="3 4" key="1">
    <citation type="submission" date="2018-05" db="EMBL/GenBank/DDBJ databases">
        <title>Acuticoccus sediminis sp. nov., isolated from deep-sea sediment of Indian Ocean.</title>
        <authorList>
            <person name="Liu X."/>
            <person name="Lai Q."/>
            <person name="Du Y."/>
            <person name="Sun F."/>
            <person name="Zhang X."/>
            <person name="Wang S."/>
            <person name="Shao Z."/>
        </authorList>
    </citation>
    <scope>NUCLEOTIDE SEQUENCE [LARGE SCALE GENOMIC DNA]</scope>
    <source>
        <strain evidence="3 4">PTG4-2</strain>
    </source>
</reference>
<dbReference type="InterPro" id="IPR013691">
    <property type="entry name" value="MeTrfase_14"/>
</dbReference>
<dbReference type="Pfam" id="PF08484">
    <property type="entry name" value="Methyltransf_14"/>
    <property type="match status" value="1"/>
</dbReference>
<dbReference type="GO" id="GO:0008168">
    <property type="term" value="F:methyltransferase activity"/>
    <property type="evidence" value="ECO:0007669"/>
    <property type="project" value="UniProtKB-KW"/>
</dbReference>
<keyword evidence="3" id="KW-0489">Methyltransferase</keyword>
<dbReference type="GO" id="GO:0032259">
    <property type="term" value="P:methylation"/>
    <property type="evidence" value="ECO:0007669"/>
    <property type="project" value="UniProtKB-KW"/>
</dbReference>
<comment type="caution">
    <text evidence="3">The sequence shown here is derived from an EMBL/GenBank/DDBJ whole genome shotgun (WGS) entry which is preliminary data.</text>
</comment>
<accession>A0A8B2NH34</accession>
<proteinExistence type="predicted"/>
<dbReference type="Gene3D" id="3.40.50.150">
    <property type="entry name" value="Vaccinia Virus protein VP39"/>
    <property type="match status" value="1"/>
</dbReference>
<dbReference type="Gene3D" id="6.20.50.110">
    <property type="entry name" value="Methyltransferase, zinc-binding domain"/>
    <property type="match status" value="1"/>
</dbReference>
<evidence type="ECO:0000313" key="3">
    <source>
        <dbReference type="EMBL" id="RAH98791.1"/>
    </source>
</evidence>
<evidence type="ECO:0000256" key="1">
    <source>
        <dbReference type="ARBA" id="ARBA00022679"/>
    </source>
</evidence>
<feature type="domain" description="C-methyltransferase" evidence="2">
    <location>
        <begin position="289"/>
        <end position="371"/>
    </location>
</feature>
<dbReference type="Proteomes" id="UP000249590">
    <property type="component" value="Unassembled WGS sequence"/>
</dbReference>
<dbReference type="OrthoDB" id="9815644at2"/>
<protein>
    <submittedName>
        <fullName evidence="3">Methyltransferase</fullName>
    </submittedName>
</protein>
<sequence length="396" mass="43395">MTHCPCCQSSDFEPVVSLPNMPVVINALSDDAASARAVPRGDVELVVCRSCGLVYNAVFDDARMAYVPDYENALHHSPSFKVFADGLVSDLVQAHDLYGKRVVEVGCGDGFVLSRFLDAGVGEAIGFDPSMEGRDSPFARPNMRIVPHYFSTDEVDGPIDAVVCRHVLEHLAEPRKLLSDLRRQIGDRDMVVYIEVPNAEWMLQTVSVWDVIYEHVSYWTQPAIEMLLRRTGFQPYRIRQGYSGQFIMVEARPADVDPDYVSNGVDEALRRARSFGSEAALRIADWRTRLKDRCGRAVLWGAGSKGVTFANALGDCGGVVAMVDLNPRKHGRCASGAAIPIVHPDKLSEIQPDLVLVSNGLYEAEIRDRLASLGLAPELWVITGNPGPAQGSVGRA</sequence>
<dbReference type="AlphaFoldDB" id="A0A8B2NH34"/>
<name>A0A8B2NH34_9HYPH</name>
<evidence type="ECO:0000259" key="2">
    <source>
        <dbReference type="Pfam" id="PF08484"/>
    </source>
</evidence>
<gene>
    <name evidence="3" type="ORF">DLJ53_24460</name>
</gene>
<keyword evidence="4" id="KW-1185">Reference proteome</keyword>
<dbReference type="PANTHER" id="PTHR43861:SF3">
    <property type="entry name" value="PUTATIVE (AFU_ORTHOLOGUE AFUA_2G14390)-RELATED"/>
    <property type="match status" value="1"/>
</dbReference>
<dbReference type="CDD" id="cd02440">
    <property type="entry name" value="AdoMet_MTases"/>
    <property type="match status" value="1"/>
</dbReference>
<dbReference type="RefSeq" id="WP_111350145.1">
    <property type="nucleotide sequence ID" value="NZ_JAIWKD010000004.1"/>
</dbReference>
<dbReference type="Pfam" id="PF13489">
    <property type="entry name" value="Methyltransf_23"/>
    <property type="match status" value="1"/>
</dbReference>
<dbReference type="PANTHER" id="PTHR43861">
    <property type="entry name" value="TRANS-ACONITATE 2-METHYLTRANSFERASE-RELATED"/>
    <property type="match status" value="1"/>
</dbReference>
<keyword evidence="1 3" id="KW-0808">Transferase</keyword>
<dbReference type="EMBL" id="QHHQ01000006">
    <property type="protein sequence ID" value="RAH98791.1"/>
    <property type="molecule type" value="Genomic_DNA"/>
</dbReference>
<dbReference type="Gene3D" id="3.40.50.720">
    <property type="entry name" value="NAD(P)-binding Rossmann-like Domain"/>
    <property type="match status" value="1"/>
</dbReference>
<organism evidence="3 4">
    <name type="scientific">Acuticoccus sediminis</name>
    <dbReference type="NCBI Taxonomy" id="2184697"/>
    <lineage>
        <taxon>Bacteria</taxon>
        <taxon>Pseudomonadati</taxon>
        <taxon>Pseudomonadota</taxon>
        <taxon>Alphaproteobacteria</taxon>
        <taxon>Hyphomicrobiales</taxon>
        <taxon>Amorphaceae</taxon>
        <taxon>Acuticoccus</taxon>
    </lineage>
</organism>
<evidence type="ECO:0000313" key="4">
    <source>
        <dbReference type="Proteomes" id="UP000249590"/>
    </source>
</evidence>